<accession>A0A6N8HZR4</accession>
<dbReference type="NCBIfam" id="NF002869">
    <property type="entry name" value="PRK03187.1"/>
    <property type="match status" value="1"/>
</dbReference>
<reference evidence="3 5" key="1">
    <citation type="submission" date="2019-09" db="EMBL/GenBank/DDBJ databases">
        <title>Genome sequence of Clostridium sp. EA1.</title>
        <authorList>
            <person name="Poehlein A."/>
            <person name="Bengelsdorf F.R."/>
            <person name="Daniel R."/>
        </authorList>
    </citation>
    <scope>NUCLEOTIDE SEQUENCE [LARGE SCALE GENOMIC DNA]</scope>
    <source>
        <strain evidence="3 5">EA1</strain>
    </source>
</reference>
<dbReference type="RefSeq" id="WP_066649822.1">
    <property type="nucleotide sequence ID" value="NZ_CP060286.1"/>
</dbReference>
<protein>
    <submittedName>
        <fullName evidence="3">Protein-glutamine gamma-glutamyltransferase</fullName>
        <ecNumber evidence="3">2.3.2.13</ecNumber>
    </submittedName>
</protein>
<keyword evidence="3" id="KW-0012">Acyltransferase</keyword>
<dbReference type="Proteomes" id="UP000469440">
    <property type="component" value="Unassembled WGS sequence"/>
</dbReference>
<reference evidence="4 6" key="2">
    <citation type="submission" date="2020-08" db="EMBL/GenBank/DDBJ databases">
        <title>The isolate Caproiciproducens sp. 7D4C2 produces n-caproate at mildly acidic conditions from hexoses: genome and rBOX comparison with related strains and chain-elongating bacteria.</title>
        <authorList>
            <person name="Esquivel-Elizondo S."/>
            <person name="Bagci C."/>
            <person name="Temovska M."/>
            <person name="Jeon B.S."/>
            <person name="Bessarab I."/>
            <person name="Williams R.B.H."/>
            <person name="Huson D.H."/>
            <person name="Angenent L.T."/>
        </authorList>
    </citation>
    <scope>NUCLEOTIDE SEQUENCE [LARGE SCALE GENOMIC DNA]</scope>
    <source>
        <strain evidence="4 6">7D4C2</strain>
    </source>
</reference>
<organism evidence="3 5">
    <name type="scientific">Caproicibacter fermentans</name>
    <dbReference type="NCBI Taxonomy" id="2576756"/>
    <lineage>
        <taxon>Bacteria</taxon>
        <taxon>Bacillati</taxon>
        <taxon>Bacillota</taxon>
        <taxon>Clostridia</taxon>
        <taxon>Eubacteriales</taxon>
        <taxon>Acutalibacteraceae</taxon>
        <taxon>Caproicibacter</taxon>
    </lineage>
</organism>
<evidence type="ECO:0000313" key="6">
    <source>
        <dbReference type="Proteomes" id="UP000515909"/>
    </source>
</evidence>
<evidence type="ECO:0000256" key="1">
    <source>
        <dbReference type="ARBA" id="ARBA00022679"/>
    </source>
</evidence>
<dbReference type="EMBL" id="VWXL01000053">
    <property type="protein sequence ID" value="MVB11252.1"/>
    <property type="molecule type" value="Genomic_DNA"/>
</dbReference>
<keyword evidence="2" id="KW-0749">Sporulation</keyword>
<evidence type="ECO:0000313" key="5">
    <source>
        <dbReference type="Proteomes" id="UP000469440"/>
    </source>
</evidence>
<dbReference type="AlphaFoldDB" id="A0A6N8HZR4"/>
<dbReference type="Proteomes" id="UP000515909">
    <property type="component" value="Chromosome"/>
</dbReference>
<accession>A0A7G8TE97</accession>
<keyword evidence="1 3" id="KW-0808">Transferase</keyword>
<dbReference type="EC" id="2.3.2.13" evidence="3"/>
<dbReference type="OrthoDB" id="1845399at2"/>
<gene>
    <name evidence="3" type="primary">tgl</name>
    <name evidence="3" type="ORF">CAFE_19600</name>
    <name evidence="4" type="ORF">HCR03_06815</name>
</gene>
<name>A0A6N8HZR4_9FIRM</name>
<dbReference type="KEGG" id="cfem:HCR03_06815"/>
<dbReference type="Pfam" id="PF20085">
    <property type="entry name" value="TGL"/>
    <property type="match status" value="1"/>
</dbReference>
<dbReference type="GO" id="GO:0030435">
    <property type="term" value="P:sporulation resulting in formation of a cellular spore"/>
    <property type="evidence" value="ECO:0007669"/>
    <property type="project" value="UniProtKB-KW"/>
</dbReference>
<sequence>MIFIAGKQITSEELSNLTHENTERSILSQLASAEEKLDYDSSEQLVFELRLRAQTVAAAKELDKSGMDFAIFRKSRCNPDFWDRTAEGGFRLKSGAKPSEAISDIFDHGRKYATECATAMVIVYYRALLAVLGADRFNQVFPKIELMNWHHLDRLLRDVGLMKKYPFYLPGDRRYFANPDVDPLTPEWQGENVIDLNGKLYYGHGVGIYDADTIIRSLNQNRIEDADETAYLMDSAGRPDFKNLYRISQNH</sequence>
<dbReference type="GO" id="GO:0003810">
    <property type="term" value="F:protein-glutamine gamma-glutamyltransferase activity"/>
    <property type="evidence" value="ECO:0007669"/>
    <property type="project" value="UniProtKB-EC"/>
</dbReference>
<keyword evidence="5" id="KW-1185">Reference proteome</keyword>
<dbReference type="HAMAP" id="MF_00727">
    <property type="entry name" value="Tgl"/>
    <property type="match status" value="1"/>
</dbReference>
<proteinExistence type="inferred from homology"/>
<evidence type="ECO:0000313" key="3">
    <source>
        <dbReference type="EMBL" id="MVB11252.1"/>
    </source>
</evidence>
<evidence type="ECO:0000256" key="2">
    <source>
        <dbReference type="ARBA" id="ARBA00022969"/>
    </source>
</evidence>
<dbReference type="InterPro" id="IPR020916">
    <property type="entry name" value="Gln_gamma-glutamylTfrase_bac"/>
</dbReference>
<evidence type="ECO:0000313" key="4">
    <source>
        <dbReference type="EMBL" id="QNK41938.1"/>
    </source>
</evidence>
<dbReference type="EMBL" id="CP060286">
    <property type="protein sequence ID" value="QNK41938.1"/>
    <property type="molecule type" value="Genomic_DNA"/>
</dbReference>